<comment type="cofactor">
    <cofactor evidence="10">
        <name>Mg(2+)</name>
        <dbReference type="ChEBI" id="CHEBI:18420"/>
    </cofactor>
    <text evidence="10">Binds 1 Mg(2+) ion per subunit.</text>
</comment>
<feature type="binding site" evidence="10">
    <location>
        <position position="400"/>
    </location>
    <ligand>
        <name>Mg(2+)</name>
        <dbReference type="ChEBI" id="CHEBI:18420"/>
    </ligand>
</feature>
<evidence type="ECO:0000313" key="16">
    <source>
        <dbReference type="EMBL" id="HGT37739.1"/>
    </source>
</evidence>
<dbReference type="InterPro" id="IPR036628">
    <property type="entry name" value="Clp_N_dom_sf"/>
</dbReference>
<keyword evidence="4 10" id="KW-0479">Metal-binding</keyword>
<dbReference type="InterPro" id="IPR041397">
    <property type="entry name" value="ThiD2"/>
</dbReference>
<feature type="domain" description="Thiamine phosphate synthase/TenI" evidence="13">
    <location>
        <begin position="338"/>
        <end position="517"/>
    </location>
</feature>
<feature type="binding site" evidence="10">
    <location>
        <position position="494"/>
    </location>
    <ligand>
        <name>2-[(2R,5Z)-2-carboxy-4-methylthiazol-5(2H)-ylidene]ethyl phosphate</name>
        <dbReference type="ChEBI" id="CHEBI:62899"/>
    </ligand>
</feature>
<feature type="binding site" evidence="10">
    <location>
        <position position="438"/>
    </location>
    <ligand>
        <name>4-amino-2-methyl-5-(diphosphooxymethyl)pyrimidine</name>
        <dbReference type="ChEBI" id="CHEBI:57841"/>
    </ligand>
</feature>
<dbReference type="AlphaFoldDB" id="A0A7C4LKB7"/>
<dbReference type="InterPro" id="IPR034291">
    <property type="entry name" value="TMP_synthase"/>
</dbReference>
<evidence type="ECO:0000259" key="13">
    <source>
        <dbReference type="Pfam" id="PF02581"/>
    </source>
</evidence>
<comment type="caution">
    <text evidence="16">The sequence shown here is derived from an EMBL/GenBank/DDBJ whole genome shotgun (WGS) entry which is preliminary data.</text>
</comment>
<dbReference type="EMBL" id="DSVQ01000001">
    <property type="protein sequence ID" value="HGT37739.1"/>
    <property type="molecule type" value="Genomic_DNA"/>
</dbReference>
<dbReference type="Pfam" id="PF17792">
    <property type="entry name" value="ThiD2"/>
    <property type="match status" value="1"/>
</dbReference>
<evidence type="ECO:0000259" key="14">
    <source>
        <dbReference type="Pfam" id="PF02861"/>
    </source>
</evidence>
<evidence type="ECO:0000256" key="11">
    <source>
        <dbReference type="RuleBase" id="RU003826"/>
    </source>
</evidence>
<dbReference type="NCBIfam" id="NF002727">
    <property type="entry name" value="PRK02615.1"/>
    <property type="match status" value="1"/>
</dbReference>
<evidence type="ECO:0000256" key="5">
    <source>
        <dbReference type="ARBA" id="ARBA00022842"/>
    </source>
</evidence>
<comment type="catalytic activity">
    <reaction evidence="7 10 11">
        <text>4-methyl-5-(2-phosphooxyethyl)-thiazole + 4-amino-2-methyl-5-(diphosphooxymethyl)pyrimidine + H(+) = thiamine phosphate + diphosphate</text>
        <dbReference type="Rhea" id="RHEA:22328"/>
        <dbReference type="ChEBI" id="CHEBI:15378"/>
        <dbReference type="ChEBI" id="CHEBI:33019"/>
        <dbReference type="ChEBI" id="CHEBI:37575"/>
        <dbReference type="ChEBI" id="CHEBI:57841"/>
        <dbReference type="ChEBI" id="CHEBI:58296"/>
        <dbReference type="EC" id="2.5.1.3"/>
    </reaction>
</comment>
<name>A0A7C4LKB7_9PLAN</name>
<evidence type="ECO:0000256" key="8">
    <source>
        <dbReference type="ARBA" id="ARBA00047851"/>
    </source>
</evidence>
<evidence type="ECO:0000256" key="9">
    <source>
        <dbReference type="ARBA" id="ARBA00047883"/>
    </source>
</evidence>
<dbReference type="SUPFAM" id="SSF81923">
    <property type="entry name" value="Double Clp-N motif"/>
    <property type="match status" value="1"/>
</dbReference>
<keyword evidence="6 10" id="KW-0784">Thiamine biosynthesis</keyword>
<dbReference type="HAMAP" id="MF_00097">
    <property type="entry name" value="TMP_synthase"/>
    <property type="match status" value="1"/>
</dbReference>
<dbReference type="InterPro" id="IPR036206">
    <property type="entry name" value="ThiamineP_synth_sf"/>
</dbReference>
<feature type="binding site" evidence="10">
    <location>
        <position position="419"/>
    </location>
    <ligand>
        <name>Mg(2+)</name>
        <dbReference type="ChEBI" id="CHEBI:18420"/>
    </ligand>
</feature>
<dbReference type="UniPathway" id="UPA00060">
    <property type="reaction ID" value="UER00141"/>
</dbReference>
<dbReference type="Gene3D" id="3.20.20.70">
    <property type="entry name" value="Aldolase class I"/>
    <property type="match status" value="1"/>
</dbReference>
<comment type="catalytic activity">
    <reaction evidence="8 10 11">
        <text>2-(2-carboxy-4-methylthiazol-5-yl)ethyl phosphate + 4-amino-2-methyl-5-(diphosphooxymethyl)pyrimidine + 2 H(+) = thiamine phosphate + CO2 + diphosphate</text>
        <dbReference type="Rhea" id="RHEA:47848"/>
        <dbReference type="ChEBI" id="CHEBI:15378"/>
        <dbReference type="ChEBI" id="CHEBI:16526"/>
        <dbReference type="ChEBI" id="CHEBI:33019"/>
        <dbReference type="ChEBI" id="CHEBI:37575"/>
        <dbReference type="ChEBI" id="CHEBI:57841"/>
        <dbReference type="ChEBI" id="CHEBI:62890"/>
        <dbReference type="EC" id="2.5.1.3"/>
    </reaction>
</comment>
<comment type="catalytic activity">
    <reaction evidence="9 10 11">
        <text>2-[(2R,5Z)-2-carboxy-4-methylthiazol-5(2H)-ylidene]ethyl phosphate + 4-amino-2-methyl-5-(diphosphooxymethyl)pyrimidine + 2 H(+) = thiamine phosphate + CO2 + diphosphate</text>
        <dbReference type="Rhea" id="RHEA:47844"/>
        <dbReference type="ChEBI" id="CHEBI:15378"/>
        <dbReference type="ChEBI" id="CHEBI:16526"/>
        <dbReference type="ChEBI" id="CHEBI:33019"/>
        <dbReference type="ChEBI" id="CHEBI:37575"/>
        <dbReference type="ChEBI" id="CHEBI:57841"/>
        <dbReference type="ChEBI" id="CHEBI:62899"/>
        <dbReference type="EC" id="2.5.1.3"/>
    </reaction>
</comment>
<feature type="binding site" evidence="10">
    <location>
        <position position="467"/>
    </location>
    <ligand>
        <name>4-amino-2-methyl-5-(diphosphooxymethyl)pyrimidine</name>
        <dbReference type="ChEBI" id="CHEBI:57841"/>
    </ligand>
</feature>
<feature type="domain" description="Clp R" evidence="14">
    <location>
        <begin position="32"/>
        <end position="152"/>
    </location>
</feature>
<dbReference type="SUPFAM" id="SSF51391">
    <property type="entry name" value="Thiamin phosphate synthase"/>
    <property type="match status" value="1"/>
</dbReference>
<dbReference type="Gene3D" id="1.10.1780.10">
    <property type="entry name" value="Clp, N-terminal domain"/>
    <property type="match status" value="1"/>
</dbReference>
<dbReference type="Pfam" id="PF02581">
    <property type="entry name" value="TMP-TENI"/>
    <property type="match status" value="1"/>
</dbReference>
<feature type="domain" description="ThiD2" evidence="15">
    <location>
        <begin position="199"/>
        <end position="321"/>
    </location>
</feature>
<evidence type="ECO:0000256" key="6">
    <source>
        <dbReference type="ARBA" id="ARBA00022977"/>
    </source>
</evidence>
<comment type="caution">
    <text evidence="10">Lacks conserved residue(s) required for the propagation of feature annotation.</text>
</comment>
<dbReference type="GO" id="GO:0009229">
    <property type="term" value="P:thiamine diphosphate biosynthetic process"/>
    <property type="evidence" value="ECO:0007669"/>
    <property type="project" value="UniProtKB-UniRule"/>
</dbReference>
<feature type="binding site" evidence="10">
    <location>
        <begin position="367"/>
        <end position="371"/>
    </location>
    <ligand>
        <name>4-amino-2-methyl-5-(diphosphooxymethyl)pyrimidine</name>
        <dbReference type="ChEBI" id="CHEBI:57841"/>
    </ligand>
</feature>
<protein>
    <recommendedName>
        <fullName evidence="10">Thiamine-phosphate synthase</fullName>
        <shortName evidence="10">TP synthase</shortName>
        <shortName evidence="10">TPS</shortName>
        <ecNumber evidence="10">2.5.1.3</ecNumber>
    </recommendedName>
    <alternativeName>
        <fullName evidence="10">Thiamine-phosphate pyrophosphorylase</fullName>
        <shortName evidence="10">TMP pyrophosphorylase</shortName>
        <shortName evidence="10">TMP-PPase</shortName>
    </alternativeName>
</protein>
<accession>A0A7C4LKB7</accession>
<sequence>MCRAARPLHATCDTIQVAMLPVPPLACSQAWTAGAQRAFLRAACMAHALQADAVEPVHLLWALVWDEGHAGTRLAGLGLNPDSLQRQLGLPLLPATIDESPPPSLPWADAALSAAVAALSMAFEQQPHSEASTDHLLWSLCQPPLPTAELLRQCGLEASAWKVGQAGIAAEDTAPVPLPPDQTLRLREPATANPSDMYRLLDAAANRAREGLRVLEDYVRFVWNDQHLARLCKECRHDLASILAELPTMALLSARNTLDDVGTRVATAAEYQRSHPFDVLIAASKRTGEALRSLEEFGKVLNSQLGQRCEQLRYRLYTLEKAILRTGYNRERLAEQRLYLLLTEELCPRGAGPVLHAALEAGVRMVQIREKRMADRELVERCRWARRVTRQAEALLIINDRPDIAVVVEADGVHVGQSEFTIADARKIVGPDRLVGVSTHTLEQARQAVLEGADYLGVGPTFQSQTKHFNELAGVEFVRQVAAEITLPWFAIGGITVENVGQARSAGAERVAVSAAICAAEDPALAVSELLAQL</sequence>
<dbReference type="GO" id="GO:0005737">
    <property type="term" value="C:cytoplasm"/>
    <property type="evidence" value="ECO:0007669"/>
    <property type="project" value="TreeGrafter"/>
</dbReference>
<comment type="function">
    <text evidence="1 10">Condenses 4-methyl-5-(beta-hydroxyethyl)thiazole monophosphate (THZ-P) and 2-methyl-4-amino-5-hydroxymethyl pyrimidine pyrophosphate (HMP-PP) to form thiamine monophosphate (TMP).</text>
</comment>
<keyword evidence="3 10" id="KW-0808">Transferase</keyword>
<gene>
    <name evidence="10" type="primary">thiE</name>
    <name evidence="16" type="ORF">ENS64_00495</name>
</gene>
<dbReference type="CDD" id="cd00564">
    <property type="entry name" value="TMP_TenI"/>
    <property type="match status" value="1"/>
</dbReference>
<feature type="binding site" evidence="10">
    <location>
        <begin position="464"/>
        <end position="466"/>
    </location>
    <ligand>
        <name>2-[(2R,5Z)-2-carboxy-4-methylthiazol-5(2H)-ylidene]ethyl phosphate</name>
        <dbReference type="ChEBI" id="CHEBI:62899"/>
    </ligand>
</feature>
<keyword evidence="5 10" id="KW-0460">Magnesium</keyword>
<evidence type="ECO:0000256" key="12">
    <source>
        <dbReference type="RuleBase" id="RU004253"/>
    </source>
</evidence>
<dbReference type="PANTHER" id="PTHR20857">
    <property type="entry name" value="THIAMINE-PHOSPHATE PYROPHOSPHORYLASE"/>
    <property type="match status" value="1"/>
</dbReference>
<dbReference type="EC" id="2.5.1.3" evidence="10"/>
<reference evidence="16" key="1">
    <citation type="journal article" date="2020" name="mSystems">
        <title>Genome- and Community-Level Interaction Insights into Carbon Utilization and Element Cycling Functions of Hydrothermarchaeota in Hydrothermal Sediment.</title>
        <authorList>
            <person name="Zhou Z."/>
            <person name="Liu Y."/>
            <person name="Xu W."/>
            <person name="Pan J."/>
            <person name="Luo Z.H."/>
            <person name="Li M."/>
        </authorList>
    </citation>
    <scope>NUCLEOTIDE SEQUENCE [LARGE SCALE GENOMIC DNA]</scope>
    <source>
        <strain evidence="16">SpSt-508</strain>
    </source>
</reference>
<evidence type="ECO:0000256" key="4">
    <source>
        <dbReference type="ARBA" id="ARBA00022723"/>
    </source>
</evidence>
<dbReference type="PANTHER" id="PTHR20857:SF15">
    <property type="entry name" value="THIAMINE-PHOSPHATE SYNTHASE"/>
    <property type="match status" value="1"/>
</dbReference>
<feature type="binding site" evidence="10">
    <location>
        <position position="399"/>
    </location>
    <ligand>
        <name>4-amino-2-methyl-5-(diphosphooxymethyl)pyrimidine</name>
        <dbReference type="ChEBI" id="CHEBI:57841"/>
    </ligand>
</feature>
<dbReference type="GO" id="GO:0009228">
    <property type="term" value="P:thiamine biosynthetic process"/>
    <property type="evidence" value="ECO:0007669"/>
    <property type="project" value="UniProtKB-KW"/>
</dbReference>
<dbReference type="GO" id="GO:0000287">
    <property type="term" value="F:magnesium ion binding"/>
    <property type="evidence" value="ECO:0007669"/>
    <property type="project" value="UniProtKB-UniRule"/>
</dbReference>
<evidence type="ECO:0000256" key="3">
    <source>
        <dbReference type="ARBA" id="ARBA00022679"/>
    </source>
</evidence>
<dbReference type="NCBIfam" id="TIGR00693">
    <property type="entry name" value="thiE"/>
    <property type="match status" value="1"/>
</dbReference>
<dbReference type="Pfam" id="PF02861">
    <property type="entry name" value="Clp_N"/>
    <property type="match status" value="1"/>
</dbReference>
<dbReference type="InterPro" id="IPR022998">
    <property type="entry name" value="ThiamineP_synth_TenI"/>
</dbReference>
<evidence type="ECO:0000256" key="10">
    <source>
        <dbReference type="HAMAP-Rule" id="MF_00097"/>
    </source>
</evidence>
<dbReference type="GO" id="GO:0004789">
    <property type="term" value="F:thiamine-phosphate diphosphorylase activity"/>
    <property type="evidence" value="ECO:0007669"/>
    <property type="project" value="UniProtKB-UniRule"/>
</dbReference>
<evidence type="ECO:0000256" key="1">
    <source>
        <dbReference type="ARBA" id="ARBA00003814"/>
    </source>
</evidence>
<dbReference type="InterPro" id="IPR004176">
    <property type="entry name" value="Clp_R_N"/>
</dbReference>
<comment type="pathway">
    <text evidence="2 10 12">Cofactor biosynthesis; thiamine diphosphate biosynthesis; thiamine phosphate from 4-amino-2-methyl-5-diphosphomethylpyrimidine and 4-methyl-5-(2-phosphoethyl)-thiazole: step 1/1.</text>
</comment>
<evidence type="ECO:0000256" key="2">
    <source>
        <dbReference type="ARBA" id="ARBA00005165"/>
    </source>
</evidence>
<evidence type="ECO:0000256" key="7">
    <source>
        <dbReference type="ARBA" id="ARBA00047334"/>
    </source>
</evidence>
<dbReference type="InterPro" id="IPR013785">
    <property type="entry name" value="Aldolase_TIM"/>
</dbReference>
<organism evidence="16">
    <name type="scientific">Schlesneria paludicola</name>
    <dbReference type="NCBI Taxonomy" id="360056"/>
    <lineage>
        <taxon>Bacteria</taxon>
        <taxon>Pseudomonadati</taxon>
        <taxon>Planctomycetota</taxon>
        <taxon>Planctomycetia</taxon>
        <taxon>Planctomycetales</taxon>
        <taxon>Planctomycetaceae</taxon>
        <taxon>Schlesneria</taxon>
    </lineage>
</organism>
<proteinExistence type="inferred from homology"/>
<comment type="similarity">
    <text evidence="10 11">Belongs to the thiamine-phosphate synthase family.</text>
</comment>
<dbReference type="FunFam" id="3.20.20.70:FF:000096">
    <property type="entry name" value="Thiamine-phosphate synthase"/>
    <property type="match status" value="1"/>
</dbReference>
<evidence type="ECO:0000259" key="15">
    <source>
        <dbReference type="Pfam" id="PF17792"/>
    </source>
</evidence>